<dbReference type="AlphaFoldDB" id="U2RN06"/>
<feature type="domain" description="Ketopantoate reductase C-terminal" evidence="1">
    <location>
        <begin position="1"/>
        <end position="31"/>
    </location>
</feature>
<sequence length="33" mass="3282">SELDAIGGALLRIGERHGVPTPAIARIVAALGS</sequence>
<protein>
    <recommendedName>
        <fullName evidence="1">Ketopantoate reductase C-terminal domain-containing protein</fullName>
    </recommendedName>
</protein>
<dbReference type="Proteomes" id="UP000016605">
    <property type="component" value="Unassembled WGS sequence"/>
</dbReference>
<dbReference type="InterPro" id="IPR008927">
    <property type="entry name" value="6-PGluconate_DH-like_C_sf"/>
</dbReference>
<dbReference type="SUPFAM" id="SSF48179">
    <property type="entry name" value="6-phosphogluconate dehydrogenase C-terminal domain-like"/>
    <property type="match status" value="1"/>
</dbReference>
<dbReference type="InterPro" id="IPR013752">
    <property type="entry name" value="KPA_reductase"/>
</dbReference>
<dbReference type="Gene3D" id="1.10.1040.10">
    <property type="entry name" value="N-(1-d-carboxylethyl)-l-norvaline Dehydrogenase, domain 2"/>
    <property type="match status" value="1"/>
</dbReference>
<evidence type="ECO:0000259" key="1">
    <source>
        <dbReference type="Pfam" id="PF08546"/>
    </source>
</evidence>
<evidence type="ECO:0000313" key="3">
    <source>
        <dbReference type="Proteomes" id="UP000016605"/>
    </source>
</evidence>
<accession>U2RN06</accession>
<feature type="non-terminal residue" evidence="2">
    <location>
        <position position="1"/>
    </location>
</feature>
<name>U2RN06_LEIAQ</name>
<gene>
    <name evidence="2" type="ORF">N136_03441</name>
</gene>
<organism evidence="2 3">
    <name type="scientific">Leifsonia aquatica ATCC 14665</name>
    <dbReference type="NCBI Taxonomy" id="1358026"/>
    <lineage>
        <taxon>Bacteria</taxon>
        <taxon>Bacillati</taxon>
        <taxon>Actinomycetota</taxon>
        <taxon>Actinomycetes</taxon>
        <taxon>Micrococcales</taxon>
        <taxon>Microbacteriaceae</taxon>
        <taxon>Leifsonia</taxon>
    </lineage>
</organism>
<dbReference type="RefSeq" id="WP_021764018.1">
    <property type="nucleotide sequence ID" value="NZ_KI272383.1"/>
</dbReference>
<reference evidence="2 3" key="1">
    <citation type="submission" date="2013-08" db="EMBL/GenBank/DDBJ databases">
        <authorList>
            <person name="Weinstock G."/>
            <person name="Sodergren E."/>
            <person name="Wylie T."/>
            <person name="Fulton L."/>
            <person name="Fulton R."/>
            <person name="Fronick C."/>
            <person name="O'Laughlin M."/>
            <person name="Godfrey J."/>
            <person name="Miner T."/>
            <person name="Herter B."/>
            <person name="Appelbaum E."/>
            <person name="Cordes M."/>
            <person name="Lek S."/>
            <person name="Wollam A."/>
            <person name="Pepin K.H."/>
            <person name="Palsikar V.B."/>
            <person name="Mitreva M."/>
            <person name="Wilson R.K."/>
        </authorList>
    </citation>
    <scope>NUCLEOTIDE SEQUENCE [LARGE SCALE GENOMIC DNA]</scope>
    <source>
        <strain evidence="2 3">ATCC 14665</strain>
    </source>
</reference>
<dbReference type="HOGENOM" id="CLU_3378554_0_0_11"/>
<dbReference type="Pfam" id="PF08546">
    <property type="entry name" value="ApbA_C"/>
    <property type="match status" value="1"/>
</dbReference>
<dbReference type="InterPro" id="IPR013328">
    <property type="entry name" value="6PGD_dom2"/>
</dbReference>
<dbReference type="EMBL" id="AWVQ01000491">
    <property type="protein sequence ID" value="ERK70236.1"/>
    <property type="molecule type" value="Genomic_DNA"/>
</dbReference>
<proteinExistence type="predicted"/>
<evidence type="ECO:0000313" key="2">
    <source>
        <dbReference type="EMBL" id="ERK70236.1"/>
    </source>
</evidence>
<comment type="caution">
    <text evidence="2">The sequence shown here is derived from an EMBL/GenBank/DDBJ whole genome shotgun (WGS) entry which is preliminary data.</text>
</comment>